<keyword evidence="10" id="KW-1185">Reference proteome</keyword>
<keyword evidence="3 8" id="KW-0238">DNA-binding</keyword>
<evidence type="ECO:0000256" key="2">
    <source>
        <dbReference type="ARBA" id="ARBA00023015"/>
    </source>
</evidence>
<protein>
    <recommendedName>
        <fullName evidence="8">Nuclear transcription factor Y subunit</fullName>
    </recommendedName>
</protein>
<evidence type="ECO:0000256" key="4">
    <source>
        <dbReference type="ARBA" id="ARBA00023159"/>
    </source>
</evidence>
<organism evidence="9 10">
    <name type="scientific">Tripterygium wilfordii</name>
    <name type="common">Thunder God vine</name>
    <dbReference type="NCBI Taxonomy" id="458696"/>
    <lineage>
        <taxon>Eukaryota</taxon>
        <taxon>Viridiplantae</taxon>
        <taxon>Streptophyta</taxon>
        <taxon>Embryophyta</taxon>
        <taxon>Tracheophyta</taxon>
        <taxon>Spermatophyta</taxon>
        <taxon>Magnoliopsida</taxon>
        <taxon>eudicotyledons</taxon>
        <taxon>Gunneridae</taxon>
        <taxon>Pentapetalae</taxon>
        <taxon>rosids</taxon>
        <taxon>fabids</taxon>
        <taxon>Celastrales</taxon>
        <taxon>Celastraceae</taxon>
        <taxon>Tripterygium</taxon>
    </lineage>
</organism>
<dbReference type="PROSITE" id="PS51152">
    <property type="entry name" value="NFYA_HAP2_2"/>
    <property type="match status" value="1"/>
</dbReference>
<reference evidence="9 10" key="1">
    <citation type="journal article" date="2020" name="Nat. Commun.">
        <title>Genome of Tripterygium wilfordii and identification of cytochrome P450 involved in triptolide biosynthesis.</title>
        <authorList>
            <person name="Tu L."/>
            <person name="Su P."/>
            <person name="Zhang Z."/>
            <person name="Gao L."/>
            <person name="Wang J."/>
            <person name="Hu T."/>
            <person name="Zhou J."/>
            <person name="Zhang Y."/>
            <person name="Zhao Y."/>
            <person name="Liu Y."/>
            <person name="Song Y."/>
            <person name="Tong Y."/>
            <person name="Lu Y."/>
            <person name="Yang J."/>
            <person name="Xu C."/>
            <person name="Jia M."/>
            <person name="Peters R.J."/>
            <person name="Huang L."/>
            <person name="Gao W."/>
        </authorList>
    </citation>
    <scope>NUCLEOTIDE SEQUENCE [LARGE SCALE GENOMIC DNA]</scope>
    <source>
        <strain evidence="10">cv. XIE 37</strain>
        <tissue evidence="9">Leaf</tissue>
    </source>
</reference>
<evidence type="ECO:0000256" key="5">
    <source>
        <dbReference type="ARBA" id="ARBA00023163"/>
    </source>
</evidence>
<gene>
    <name evidence="9" type="ORF">HS088_TW03G00539</name>
</gene>
<dbReference type="InParanoid" id="A0A7J7DVR2"/>
<keyword evidence="6 8" id="KW-0539">Nucleus</keyword>
<comment type="similarity">
    <text evidence="8">Belongs to the NFYA/HAP2 subunit family.</text>
</comment>
<evidence type="ECO:0000313" key="10">
    <source>
        <dbReference type="Proteomes" id="UP000593562"/>
    </source>
</evidence>
<keyword evidence="2 8" id="KW-0805">Transcription regulation</keyword>
<comment type="function">
    <text evidence="8">Component of the sequence-specific heterotrimeric transcription factor (NF-Y) which specifically recognizes a 5'-CCAAT-3' box motif found in the promoters of its target genes.</text>
</comment>
<accession>A0A7J7DVR2</accession>
<dbReference type="PROSITE" id="PS00686">
    <property type="entry name" value="NFYA_HAP2_1"/>
    <property type="match status" value="1"/>
</dbReference>
<sequence>MHQKSHGTNHLGFNSNINTAYTICPHPWWRGVEHDAITLDFTRESKENPSSPKSPYRGIRIHSSTLQSKAGLDSETDAKTEITFVSQSDADRKYEEPHAPCGIPFPQKMGEHHAARADWELVSHSIAYPYSDPYYGGAVPSYGPQALVHSPCLGLHTSRMVLPLEMAEEPVYVNAKQYHGILRRRQSRAKAELERKVIKARKPYLHESRHLHAMRRARGCGGRFINQKKLDQDATNAMSSKSTSSVANVSSTHAKSSISGPIASFNANPRWLHTNRDERIAVNGSSQRTLRH</sequence>
<evidence type="ECO:0000256" key="1">
    <source>
        <dbReference type="ARBA" id="ARBA00004123"/>
    </source>
</evidence>
<dbReference type="GO" id="GO:0003700">
    <property type="term" value="F:DNA-binding transcription factor activity"/>
    <property type="evidence" value="ECO:0007669"/>
    <property type="project" value="UniProtKB-UniRule"/>
</dbReference>
<evidence type="ECO:0000256" key="3">
    <source>
        <dbReference type="ARBA" id="ARBA00023125"/>
    </source>
</evidence>
<dbReference type="OrthoDB" id="1097733at2759"/>
<comment type="subcellular location">
    <subcellularLocation>
        <location evidence="1 8">Nucleus</location>
    </subcellularLocation>
</comment>
<dbReference type="AlphaFoldDB" id="A0A7J7DVR2"/>
<dbReference type="SMART" id="SM00521">
    <property type="entry name" value="CBF"/>
    <property type="match status" value="1"/>
</dbReference>
<keyword evidence="4" id="KW-0010">Activator</keyword>
<keyword evidence="5 8" id="KW-0804">Transcription</keyword>
<name>A0A7J7DVR2_TRIWF</name>
<evidence type="ECO:0000256" key="7">
    <source>
        <dbReference type="ARBA" id="ARBA00025911"/>
    </source>
</evidence>
<evidence type="ECO:0000313" key="9">
    <source>
        <dbReference type="EMBL" id="KAF5750206.1"/>
    </source>
</evidence>
<dbReference type="GO" id="GO:0003677">
    <property type="term" value="F:DNA binding"/>
    <property type="evidence" value="ECO:0007669"/>
    <property type="project" value="UniProtKB-KW"/>
</dbReference>
<dbReference type="InterPro" id="IPR018362">
    <property type="entry name" value="CCAAT-binding_factor_CS"/>
</dbReference>
<evidence type="ECO:0000256" key="8">
    <source>
        <dbReference type="RuleBase" id="RU367155"/>
    </source>
</evidence>
<dbReference type="Proteomes" id="UP000593562">
    <property type="component" value="Unassembled WGS sequence"/>
</dbReference>
<dbReference type="PRINTS" id="PR00616">
    <property type="entry name" value="CCAATSUBUNTB"/>
</dbReference>
<comment type="subunit">
    <text evidence="7">Heterotrimeric transcription factor composed of three components, NF-YA, NF-YB and NF-YC. NF-YB and NF-YC must interact and dimerize for NF-YA association and DNA binding.</text>
</comment>
<proteinExistence type="inferred from homology"/>
<dbReference type="Pfam" id="PF02045">
    <property type="entry name" value="CBFB_NFYA"/>
    <property type="match status" value="1"/>
</dbReference>
<dbReference type="PANTHER" id="PTHR12632">
    <property type="entry name" value="TRANSCRIPTION FACTOR NF-Y ALPHA-RELATED"/>
    <property type="match status" value="1"/>
</dbReference>
<dbReference type="GO" id="GO:0016602">
    <property type="term" value="C:CCAAT-binding factor complex"/>
    <property type="evidence" value="ECO:0007669"/>
    <property type="project" value="InterPro"/>
</dbReference>
<dbReference type="EMBL" id="JAAARO010000003">
    <property type="protein sequence ID" value="KAF5750206.1"/>
    <property type="molecule type" value="Genomic_DNA"/>
</dbReference>
<dbReference type="InterPro" id="IPR001289">
    <property type="entry name" value="NFYA"/>
</dbReference>
<comment type="caution">
    <text evidence="9">The sequence shown here is derived from an EMBL/GenBank/DDBJ whole genome shotgun (WGS) entry which is preliminary data.</text>
</comment>
<evidence type="ECO:0000256" key="6">
    <source>
        <dbReference type="ARBA" id="ARBA00023242"/>
    </source>
</evidence>
<dbReference type="Gene3D" id="6.10.250.2430">
    <property type="match status" value="1"/>
</dbReference>